<feature type="transmembrane region" description="Helical" evidence="4">
    <location>
        <begin position="79"/>
        <end position="98"/>
    </location>
</feature>
<evidence type="ECO:0000313" key="6">
    <source>
        <dbReference type="EMBL" id="ABE53541.1"/>
    </source>
</evidence>
<dbReference type="SUPFAM" id="SSF55073">
    <property type="entry name" value="Nucleotide cyclase"/>
    <property type="match status" value="1"/>
</dbReference>
<dbReference type="InterPro" id="IPR050469">
    <property type="entry name" value="Diguanylate_Cyclase"/>
</dbReference>
<feature type="transmembrane region" description="Helical" evidence="4">
    <location>
        <begin position="166"/>
        <end position="188"/>
    </location>
</feature>
<feature type="transmembrane region" description="Helical" evidence="4">
    <location>
        <begin position="220"/>
        <end position="244"/>
    </location>
</feature>
<evidence type="ECO:0000256" key="2">
    <source>
        <dbReference type="ARBA" id="ARBA00034247"/>
    </source>
</evidence>
<dbReference type="EMBL" id="CP000302">
    <property type="protein sequence ID" value="ABE53541.1"/>
    <property type="molecule type" value="Genomic_DNA"/>
</dbReference>
<dbReference type="KEGG" id="sdn:Sden_0245"/>
<dbReference type="Pfam" id="PF00990">
    <property type="entry name" value="GGDEF"/>
    <property type="match status" value="2"/>
</dbReference>
<evidence type="ECO:0000313" key="7">
    <source>
        <dbReference type="Proteomes" id="UP000001982"/>
    </source>
</evidence>
<name>Q12SN5_SHEDO</name>
<dbReference type="NCBIfam" id="TIGR00254">
    <property type="entry name" value="GGDEF"/>
    <property type="match status" value="1"/>
</dbReference>
<feature type="transmembrane region" description="Helical" evidence="4">
    <location>
        <begin position="195"/>
        <end position="214"/>
    </location>
</feature>
<dbReference type="GO" id="GO:0043709">
    <property type="term" value="P:cell adhesion involved in single-species biofilm formation"/>
    <property type="evidence" value="ECO:0007669"/>
    <property type="project" value="TreeGrafter"/>
</dbReference>
<protein>
    <recommendedName>
        <fullName evidence="1">diguanylate cyclase</fullName>
        <ecNumber evidence="1">2.7.7.65</ecNumber>
    </recommendedName>
</protein>
<evidence type="ECO:0000256" key="1">
    <source>
        <dbReference type="ARBA" id="ARBA00012528"/>
    </source>
</evidence>
<dbReference type="InterPro" id="IPR029787">
    <property type="entry name" value="Nucleotide_cyclase"/>
</dbReference>
<dbReference type="PANTHER" id="PTHR45138">
    <property type="entry name" value="REGULATORY COMPONENTS OF SENSORY TRANSDUCTION SYSTEM"/>
    <property type="match status" value="1"/>
</dbReference>
<organism evidence="6 7">
    <name type="scientific">Shewanella denitrificans (strain OS217 / ATCC BAA-1090 / DSM 15013)</name>
    <dbReference type="NCBI Taxonomy" id="318161"/>
    <lineage>
        <taxon>Bacteria</taxon>
        <taxon>Pseudomonadati</taxon>
        <taxon>Pseudomonadota</taxon>
        <taxon>Gammaproteobacteria</taxon>
        <taxon>Alteromonadales</taxon>
        <taxon>Shewanellaceae</taxon>
        <taxon>Shewanella</taxon>
    </lineage>
</organism>
<dbReference type="PROSITE" id="PS50887">
    <property type="entry name" value="GGDEF"/>
    <property type="match status" value="1"/>
</dbReference>
<dbReference type="AlphaFoldDB" id="Q12SN5"/>
<evidence type="ECO:0000256" key="3">
    <source>
        <dbReference type="SAM" id="MobiDB-lite"/>
    </source>
</evidence>
<keyword evidence="7" id="KW-1185">Reference proteome</keyword>
<keyword evidence="4" id="KW-1133">Transmembrane helix</keyword>
<proteinExistence type="predicted"/>
<dbReference type="STRING" id="318161.Sden_0245"/>
<dbReference type="GO" id="GO:0052621">
    <property type="term" value="F:diguanylate cyclase activity"/>
    <property type="evidence" value="ECO:0007669"/>
    <property type="project" value="UniProtKB-EC"/>
</dbReference>
<dbReference type="Proteomes" id="UP000001982">
    <property type="component" value="Chromosome"/>
</dbReference>
<accession>Q12SN5</accession>
<dbReference type="CDD" id="cd01949">
    <property type="entry name" value="GGDEF"/>
    <property type="match status" value="1"/>
</dbReference>
<feature type="transmembrane region" description="Helical" evidence="4">
    <location>
        <begin position="132"/>
        <end position="154"/>
    </location>
</feature>
<feature type="domain" description="GGDEF" evidence="5">
    <location>
        <begin position="266"/>
        <end position="417"/>
    </location>
</feature>
<evidence type="ECO:0000256" key="4">
    <source>
        <dbReference type="SAM" id="Phobius"/>
    </source>
</evidence>
<dbReference type="Gene3D" id="3.30.70.270">
    <property type="match status" value="1"/>
</dbReference>
<feature type="region of interest" description="Disordered" evidence="3">
    <location>
        <begin position="355"/>
        <end position="375"/>
    </location>
</feature>
<gene>
    <name evidence="6" type="ordered locus">Sden_0245</name>
</gene>
<dbReference type="PANTHER" id="PTHR45138:SF9">
    <property type="entry name" value="DIGUANYLATE CYCLASE DGCM-RELATED"/>
    <property type="match status" value="1"/>
</dbReference>
<reference evidence="6 7" key="1">
    <citation type="submission" date="2006-03" db="EMBL/GenBank/DDBJ databases">
        <title>Complete sequence of Shewanella denitrificans OS217.</title>
        <authorList>
            <consortium name="US DOE Joint Genome Institute"/>
            <person name="Copeland A."/>
            <person name="Lucas S."/>
            <person name="Lapidus A."/>
            <person name="Barry K."/>
            <person name="Detter J.C."/>
            <person name="Glavina del Rio T."/>
            <person name="Hammon N."/>
            <person name="Israni S."/>
            <person name="Dalin E."/>
            <person name="Tice H."/>
            <person name="Pitluck S."/>
            <person name="Brettin T."/>
            <person name="Bruce D."/>
            <person name="Han C."/>
            <person name="Tapia R."/>
            <person name="Gilna P."/>
            <person name="Kiss H."/>
            <person name="Schmutz J."/>
            <person name="Larimer F."/>
            <person name="Land M."/>
            <person name="Hauser L."/>
            <person name="Kyrpides N."/>
            <person name="Lykidis A."/>
            <person name="Richardson P."/>
        </authorList>
    </citation>
    <scope>NUCLEOTIDE SEQUENCE [LARGE SCALE GENOMIC DNA]</scope>
    <source>
        <strain evidence="7">OS217 / ATCC BAA-1090 / DSM 15013</strain>
    </source>
</reference>
<dbReference type="GO" id="GO:0005886">
    <property type="term" value="C:plasma membrane"/>
    <property type="evidence" value="ECO:0007669"/>
    <property type="project" value="TreeGrafter"/>
</dbReference>
<keyword evidence="4" id="KW-0812">Transmembrane</keyword>
<dbReference type="InterPro" id="IPR043128">
    <property type="entry name" value="Rev_trsase/Diguanyl_cyclase"/>
</dbReference>
<evidence type="ECO:0000259" key="5">
    <source>
        <dbReference type="PROSITE" id="PS50887"/>
    </source>
</evidence>
<dbReference type="GO" id="GO:1902201">
    <property type="term" value="P:negative regulation of bacterial-type flagellum-dependent cell motility"/>
    <property type="evidence" value="ECO:0007669"/>
    <property type="project" value="TreeGrafter"/>
</dbReference>
<feature type="compositionally biased region" description="Basic residues" evidence="3">
    <location>
        <begin position="362"/>
        <end position="371"/>
    </location>
</feature>
<comment type="catalytic activity">
    <reaction evidence="2">
        <text>2 GTP = 3',3'-c-di-GMP + 2 diphosphate</text>
        <dbReference type="Rhea" id="RHEA:24898"/>
        <dbReference type="ChEBI" id="CHEBI:33019"/>
        <dbReference type="ChEBI" id="CHEBI:37565"/>
        <dbReference type="ChEBI" id="CHEBI:58805"/>
        <dbReference type="EC" id="2.7.7.65"/>
    </reaction>
</comment>
<dbReference type="HOGENOM" id="CLU_054734_0_0_6"/>
<dbReference type="EC" id="2.7.7.65" evidence="1"/>
<dbReference type="eggNOG" id="COG2199">
    <property type="taxonomic scope" value="Bacteria"/>
</dbReference>
<sequence>MSASILTLAIAFFWRTFLSSFYHSCRYLVMPILLTAVLLGLIEHFQNQWLNWQQTIEQMPYWLLGCATIIALQFNRSRLSYIGVLLLSFYALSQNSGFDPKENELILISGGLIIAVFSFIKDRGLISVHSLLRLGVILGCFLTAYLWILVLSHFSQQMLSLHQNYLPFLSASHFSRLPLYPIGLILLIKLSLQSSLLQTSLGVTFLLWVLHFSAPNWLPLAVQLNVIALFFLATVIIDSYFLAYRDELTGLPSRRALFNLSLSLGRKYSVAMVDIDHFKKFNDTYGHDVGDQVLKLVAAKLAQVTGGGKAFRYGGEEFTIVFPRKEVKRVFPHLDDVRESVEEYEIVLREEKRKGKEDKQASKKRTKKAPAKQRTVSVTVSIGCAQHQADQSFEQCMKEADKALYKAKERGRNQVCS</sequence>
<feature type="transmembrane region" description="Helical" evidence="4">
    <location>
        <begin position="28"/>
        <end position="45"/>
    </location>
</feature>
<dbReference type="InterPro" id="IPR000160">
    <property type="entry name" value="GGDEF_dom"/>
</dbReference>
<dbReference type="SMART" id="SM00267">
    <property type="entry name" value="GGDEF"/>
    <property type="match status" value="1"/>
</dbReference>
<keyword evidence="4" id="KW-0472">Membrane</keyword>
<feature type="transmembrane region" description="Helical" evidence="4">
    <location>
        <begin position="104"/>
        <end position="120"/>
    </location>
</feature>